<evidence type="ECO:0000313" key="7">
    <source>
        <dbReference type="EMBL" id="EEC08274.1"/>
    </source>
</evidence>
<dbReference type="EMBL" id="ABJB010228023">
    <property type="status" value="NOT_ANNOTATED_CDS"/>
    <property type="molecule type" value="Genomic_DNA"/>
</dbReference>
<accession>B7PNV2</accession>
<dbReference type="InterPro" id="IPR015919">
    <property type="entry name" value="Cadherin-like_sf"/>
</dbReference>
<dbReference type="VEuPathDB" id="VectorBase:ISCW018782"/>
<dbReference type="GO" id="GO:0005509">
    <property type="term" value="F:calcium ion binding"/>
    <property type="evidence" value="ECO:0007669"/>
    <property type="project" value="UniProtKB-UniRule"/>
</dbReference>
<evidence type="ECO:0000256" key="4">
    <source>
        <dbReference type="ARBA" id="ARBA00023136"/>
    </source>
</evidence>
<dbReference type="EMBL" id="ABJB010874752">
    <property type="status" value="NOT_ANNOTATED_CDS"/>
    <property type="molecule type" value="Genomic_DNA"/>
</dbReference>
<keyword evidence="2" id="KW-0677">Repeat</keyword>
<gene>
    <name evidence="7" type="ORF">IscW_ISCW018782</name>
</gene>
<dbReference type="STRING" id="6945.B7PNV2"/>
<dbReference type="PaxDb" id="6945-B7PNV2"/>
<dbReference type="Proteomes" id="UP000001555">
    <property type="component" value="Unassembled WGS sequence"/>
</dbReference>
<evidence type="ECO:0000313" key="9">
    <source>
        <dbReference type="Proteomes" id="UP000001555"/>
    </source>
</evidence>
<dbReference type="PROSITE" id="PS50268">
    <property type="entry name" value="CADHERIN_2"/>
    <property type="match status" value="2"/>
</dbReference>
<evidence type="ECO:0000256" key="3">
    <source>
        <dbReference type="ARBA" id="ARBA00022837"/>
    </source>
</evidence>
<dbReference type="PANTHER" id="PTHR24027">
    <property type="entry name" value="CADHERIN-23"/>
    <property type="match status" value="1"/>
</dbReference>
<protein>
    <recommendedName>
        <fullName evidence="6">Cadherin domain-containing protein</fullName>
    </recommendedName>
</protein>
<dbReference type="EnsemblMetazoa" id="ISCW018782-RA">
    <property type="protein sequence ID" value="ISCW018782-PA"/>
    <property type="gene ID" value="ISCW018782"/>
</dbReference>
<dbReference type="VEuPathDB" id="VectorBase:ISCI018782"/>
<dbReference type="SMART" id="SM00112">
    <property type="entry name" value="CA"/>
    <property type="match status" value="2"/>
</dbReference>
<dbReference type="EMBL" id="ABJB010284226">
    <property type="status" value="NOT_ANNOTATED_CDS"/>
    <property type="molecule type" value="Genomic_DNA"/>
</dbReference>
<reference evidence="7 9" key="1">
    <citation type="submission" date="2008-03" db="EMBL/GenBank/DDBJ databases">
        <title>Annotation of Ixodes scapularis.</title>
        <authorList>
            <consortium name="Ixodes scapularis Genome Project Consortium"/>
            <person name="Caler E."/>
            <person name="Hannick L.I."/>
            <person name="Bidwell S."/>
            <person name="Joardar V."/>
            <person name="Thiagarajan M."/>
            <person name="Amedeo P."/>
            <person name="Galinsky K.J."/>
            <person name="Schobel S."/>
            <person name="Inman J."/>
            <person name="Hostetler J."/>
            <person name="Miller J."/>
            <person name="Hammond M."/>
            <person name="Megy K."/>
            <person name="Lawson D."/>
            <person name="Kodira C."/>
            <person name="Sutton G."/>
            <person name="Meyer J."/>
            <person name="Hill C.A."/>
            <person name="Birren B."/>
            <person name="Nene V."/>
            <person name="Collins F."/>
            <person name="Alarcon-Chaidez F."/>
            <person name="Wikel S."/>
            <person name="Strausberg R."/>
        </authorList>
    </citation>
    <scope>NUCLEOTIDE SEQUENCE [LARGE SCALE GENOMIC DNA]</scope>
    <source>
        <strain evidence="9">Wikel</strain>
        <strain evidence="7">Wikel colony</strain>
    </source>
</reference>
<keyword evidence="9" id="KW-1185">Reference proteome</keyword>
<dbReference type="PROSITE" id="PS00232">
    <property type="entry name" value="CADHERIN_1"/>
    <property type="match status" value="1"/>
</dbReference>
<dbReference type="EMBL" id="ABJB011021361">
    <property type="status" value="NOT_ANNOTATED_CDS"/>
    <property type="molecule type" value="Genomic_DNA"/>
</dbReference>
<dbReference type="InParanoid" id="B7PNV2"/>
<proteinExistence type="predicted"/>
<reference evidence="8" key="2">
    <citation type="submission" date="2020-05" db="UniProtKB">
        <authorList>
            <consortium name="EnsemblMetazoa"/>
        </authorList>
    </citation>
    <scope>IDENTIFICATION</scope>
    <source>
        <strain evidence="8">wikel</strain>
    </source>
</reference>
<dbReference type="PRINTS" id="PR00205">
    <property type="entry name" value="CADHERIN"/>
</dbReference>
<evidence type="ECO:0000256" key="1">
    <source>
        <dbReference type="ARBA" id="ARBA00004370"/>
    </source>
</evidence>
<dbReference type="EMBL" id="ABJB010897539">
    <property type="status" value="NOT_ANNOTATED_CDS"/>
    <property type="molecule type" value="Genomic_DNA"/>
</dbReference>
<dbReference type="HOGENOM" id="CLU_991374_0_0_1"/>
<sequence>MRVAEQPVKKDAHGRLYFAWKDRTPRTPPVYYGLEGTNLLAVDRDTGEVTVKNNIDREDTDTLKFYATLEDIVGGQHDNNLASEMDGDTILDLPGSSTVAALAITVRDVNDEAPTFSSPSYSVNVNENIPVGSPLPNLDIFVQDTDAGYRTQGLWASGLNLIAKLVMALRLEGSNSVFNIGLMDASGMFAVEPTIATGSTSVSIRIIKGPLDYENPNQRKFILLVVAEEAFTNPKLSSTATLTVNVQDINDNAPIFEHESYSASVVEDASPGSVVTTIAVS</sequence>
<organism>
    <name type="scientific">Ixodes scapularis</name>
    <name type="common">Black-legged tick</name>
    <name type="synonym">Deer tick</name>
    <dbReference type="NCBI Taxonomy" id="6945"/>
    <lineage>
        <taxon>Eukaryota</taxon>
        <taxon>Metazoa</taxon>
        <taxon>Ecdysozoa</taxon>
        <taxon>Arthropoda</taxon>
        <taxon>Chelicerata</taxon>
        <taxon>Arachnida</taxon>
        <taxon>Acari</taxon>
        <taxon>Parasitiformes</taxon>
        <taxon>Ixodida</taxon>
        <taxon>Ixodoidea</taxon>
        <taxon>Ixodidae</taxon>
        <taxon>Ixodinae</taxon>
        <taxon>Ixodes</taxon>
    </lineage>
</organism>
<dbReference type="AlphaFoldDB" id="B7PNV2"/>
<name>B7PNV2_IXOSC</name>
<dbReference type="InterPro" id="IPR020894">
    <property type="entry name" value="Cadherin_CS"/>
</dbReference>
<keyword evidence="3 5" id="KW-0106">Calcium</keyword>
<evidence type="ECO:0000256" key="5">
    <source>
        <dbReference type="PROSITE-ProRule" id="PRU00043"/>
    </source>
</evidence>
<dbReference type="SUPFAM" id="SSF49313">
    <property type="entry name" value="Cadherin-like"/>
    <property type="match status" value="2"/>
</dbReference>
<keyword evidence="4" id="KW-0472">Membrane</keyword>
<dbReference type="CDD" id="cd11304">
    <property type="entry name" value="Cadherin_repeat"/>
    <property type="match status" value="2"/>
</dbReference>
<evidence type="ECO:0000313" key="8">
    <source>
        <dbReference type="EnsemblMetazoa" id="ISCW018782-PA"/>
    </source>
</evidence>
<dbReference type="InterPro" id="IPR002126">
    <property type="entry name" value="Cadherin-like_dom"/>
</dbReference>
<evidence type="ECO:0000256" key="2">
    <source>
        <dbReference type="ARBA" id="ARBA00022737"/>
    </source>
</evidence>
<feature type="domain" description="Cadherin" evidence="6">
    <location>
        <begin position="21"/>
        <end position="116"/>
    </location>
</feature>
<dbReference type="EMBL" id="ABJB010508965">
    <property type="status" value="NOT_ANNOTATED_CDS"/>
    <property type="molecule type" value="Genomic_DNA"/>
</dbReference>
<dbReference type="GO" id="GO:0005886">
    <property type="term" value="C:plasma membrane"/>
    <property type="evidence" value="ECO:0007669"/>
    <property type="project" value="InterPro"/>
</dbReference>
<dbReference type="GO" id="GO:0007156">
    <property type="term" value="P:homophilic cell adhesion via plasma membrane adhesion molecules"/>
    <property type="evidence" value="ECO:0007669"/>
    <property type="project" value="InterPro"/>
</dbReference>
<comment type="subcellular location">
    <subcellularLocation>
        <location evidence="1">Membrane</location>
    </subcellularLocation>
</comment>
<dbReference type="InterPro" id="IPR039808">
    <property type="entry name" value="Cadherin"/>
</dbReference>
<evidence type="ECO:0000259" key="6">
    <source>
        <dbReference type="PROSITE" id="PS50268"/>
    </source>
</evidence>
<dbReference type="Gene3D" id="2.60.40.60">
    <property type="entry name" value="Cadherins"/>
    <property type="match status" value="3"/>
</dbReference>
<feature type="domain" description="Cadherin" evidence="6">
    <location>
        <begin position="117"/>
        <end position="256"/>
    </location>
</feature>
<dbReference type="EMBL" id="DS754779">
    <property type="protein sequence ID" value="EEC08274.1"/>
    <property type="molecule type" value="Genomic_DNA"/>
</dbReference>
<dbReference type="PANTHER" id="PTHR24027:SF438">
    <property type="entry name" value="CADHERIN 23"/>
    <property type="match status" value="1"/>
</dbReference>